<sequence length="71" mass="7438">MTEMTYRPGAHVVDTHSGRVSELVAGDGPAVRLRPPGGGGEWLARADALRLAHADELKQARGSVRGESASC</sequence>
<dbReference type="EMBL" id="BAAABW010000001">
    <property type="protein sequence ID" value="GAA0331194.1"/>
    <property type="molecule type" value="Genomic_DNA"/>
</dbReference>
<accession>A0ABN0WAV1</accession>
<proteinExistence type="predicted"/>
<keyword evidence="2" id="KW-1185">Reference proteome</keyword>
<protein>
    <submittedName>
        <fullName evidence="1">Uncharacterized protein</fullName>
    </submittedName>
</protein>
<evidence type="ECO:0000313" key="2">
    <source>
        <dbReference type="Proteomes" id="UP001500063"/>
    </source>
</evidence>
<reference evidence="1 2" key="1">
    <citation type="journal article" date="2019" name="Int. J. Syst. Evol. Microbiol.">
        <title>The Global Catalogue of Microorganisms (GCM) 10K type strain sequencing project: providing services to taxonomists for standard genome sequencing and annotation.</title>
        <authorList>
            <consortium name="The Broad Institute Genomics Platform"/>
            <consortium name="The Broad Institute Genome Sequencing Center for Infectious Disease"/>
            <person name="Wu L."/>
            <person name="Ma J."/>
        </authorList>
    </citation>
    <scope>NUCLEOTIDE SEQUENCE [LARGE SCALE GENOMIC DNA]</scope>
    <source>
        <strain evidence="1 2">JCM 4565</strain>
    </source>
</reference>
<dbReference type="Proteomes" id="UP001500063">
    <property type="component" value="Unassembled WGS sequence"/>
</dbReference>
<evidence type="ECO:0000313" key="1">
    <source>
        <dbReference type="EMBL" id="GAA0331194.1"/>
    </source>
</evidence>
<gene>
    <name evidence="1" type="ORF">GCM10010319_03960</name>
</gene>
<organism evidence="1 2">
    <name type="scientific">Streptomyces blastmyceticus</name>
    <dbReference type="NCBI Taxonomy" id="68180"/>
    <lineage>
        <taxon>Bacteria</taxon>
        <taxon>Bacillati</taxon>
        <taxon>Actinomycetota</taxon>
        <taxon>Actinomycetes</taxon>
        <taxon>Kitasatosporales</taxon>
        <taxon>Streptomycetaceae</taxon>
        <taxon>Streptomyces</taxon>
    </lineage>
</organism>
<comment type="caution">
    <text evidence="1">The sequence shown here is derived from an EMBL/GenBank/DDBJ whole genome shotgun (WGS) entry which is preliminary data.</text>
</comment>
<name>A0ABN0WAV1_9ACTN</name>